<evidence type="ECO:0000256" key="5">
    <source>
        <dbReference type="SAM" id="Coils"/>
    </source>
</evidence>
<keyword evidence="9" id="KW-1185">Reference proteome</keyword>
<dbReference type="InterPro" id="IPR006665">
    <property type="entry name" value="OmpA-like"/>
</dbReference>
<dbReference type="PRINTS" id="PR01021">
    <property type="entry name" value="OMPADOMAIN"/>
</dbReference>
<accession>A0A5R8KB22</accession>
<dbReference type="OrthoDB" id="9809164at2"/>
<dbReference type="PANTHER" id="PTHR30329:SF21">
    <property type="entry name" value="LIPOPROTEIN YIAD-RELATED"/>
    <property type="match status" value="1"/>
</dbReference>
<feature type="region of interest" description="Disordered" evidence="6">
    <location>
        <begin position="185"/>
        <end position="207"/>
    </location>
</feature>
<dbReference type="Proteomes" id="UP000306196">
    <property type="component" value="Unassembled WGS sequence"/>
</dbReference>
<comment type="subcellular location">
    <subcellularLocation>
        <location evidence="1">Cell outer membrane</location>
    </subcellularLocation>
</comment>
<dbReference type="PROSITE" id="PS51123">
    <property type="entry name" value="OMPA_2"/>
    <property type="match status" value="1"/>
</dbReference>
<proteinExistence type="predicted"/>
<dbReference type="GO" id="GO:0009279">
    <property type="term" value="C:cell outer membrane"/>
    <property type="evidence" value="ECO:0007669"/>
    <property type="project" value="UniProtKB-SubCell"/>
</dbReference>
<evidence type="ECO:0000256" key="4">
    <source>
        <dbReference type="PROSITE-ProRule" id="PRU00473"/>
    </source>
</evidence>
<feature type="domain" description="OmpA-like" evidence="7">
    <location>
        <begin position="90"/>
        <end position="207"/>
    </location>
</feature>
<evidence type="ECO:0000259" key="7">
    <source>
        <dbReference type="PROSITE" id="PS51123"/>
    </source>
</evidence>
<keyword evidence="5" id="KW-0175">Coiled coil</keyword>
<keyword evidence="2 4" id="KW-0472">Membrane</keyword>
<evidence type="ECO:0000256" key="2">
    <source>
        <dbReference type="ARBA" id="ARBA00023136"/>
    </source>
</evidence>
<sequence>MMKLKLLTYGAAMTFFGVCGTMSTLEAQGSDDAVTAKELEVKQKEIELEKAKLDNQKAELLALEKAKVELAKKELELEKARMDLAVKETDSELQMQLSGDVLFDTNKAVLKEDAQAKLKQVGLILAAYPEGAVTVTGHTDSRGEAETNMELAEERAEAVKVWLMNQSGLKDERIKVKAMGEEVPVASNETADGRQQNRRVEIAVNKG</sequence>
<evidence type="ECO:0000313" key="8">
    <source>
        <dbReference type="EMBL" id="TLD69457.1"/>
    </source>
</evidence>
<dbReference type="PANTHER" id="PTHR30329">
    <property type="entry name" value="STATOR ELEMENT OF FLAGELLAR MOTOR COMPLEX"/>
    <property type="match status" value="1"/>
</dbReference>
<dbReference type="RefSeq" id="WP_138087600.1">
    <property type="nucleotide sequence ID" value="NZ_VAUV01000013.1"/>
</dbReference>
<dbReference type="CDD" id="cd07185">
    <property type="entry name" value="OmpA_C-like"/>
    <property type="match status" value="1"/>
</dbReference>
<protein>
    <recommendedName>
        <fullName evidence="7">OmpA-like domain-containing protein</fullName>
    </recommendedName>
</protein>
<dbReference type="InterPro" id="IPR036737">
    <property type="entry name" value="OmpA-like_sf"/>
</dbReference>
<comment type="caution">
    <text evidence="8">The sequence shown here is derived from an EMBL/GenBank/DDBJ whole genome shotgun (WGS) entry which is preliminary data.</text>
</comment>
<keyword evidence="3" id="KW-0998">Cell outer membrane</keyword>
<evidence type="ECO:0000256" key="1">
    <source>
        <dbReference type="ARBA" id="ARBA00004442"/>
    </source>
</evidence>
<evidence type="ECO:0000256" key="6">
    <source>
        <dbReference type="SAM" id="MobiDB-lite"/>
    </source>
</evidence>
<organism evidence="8 9">
    <name type="scientific">Phragmitibacter flavus</name>
    <dbReference type="NCBI Taxonomy" id="2576071"/>
    <lineage>
        <taxon>Bacteria</taxon>
        <taxon>Pseudomonadati</taxon>
        <taxon>Verrucomicrobiota</taxon>
        <taxon>Verrucomicrobiia</taxon>
        <taxon>Verrucomicrobiales</taxon>
        <taxon>Verrucomicrobiaceae</taxon>
        <taxon>Phragmitibacter</taxon>
    </lineage>
</organism>
<dbReference type="InterPro" id="IPR050330">
    <property type="entry name" value="Bact_OuterMem_StrucFunc"/>
</dbReference>
<dbReference type="SUPFAM" id="SSF103088">
    <property type="entry name" value="OmpA-like"/>
    <property type="match status" value="1"/>
</dbReference>
<dbReference type="Pfam" id="PF00691">
    <property type="entry name" value="OmpA"/>
    <property type="match status" value="1"/>
</dbReference>
<name>A0A5R8KB22_9BACT</name>
<dbReference type="AlphaFoldDB" id="A0A5R8KB22"/>
<dbReference type="Gene3D" id="3.30.1330.60">
    <property type="entry name" value="OmpA-like domain"/>
    <property type="match status" value="1"/>
</dbReference>
<gene>
    <name evidence="8" type="ORF">FEM03_17600</name>
</gene>
<reference evidence="8 9" key="1">
    <citation type="submission" date="2019-05" db="EMBL/GenBank/DDBJ databases">
        <title>Verrucobacter flavum gen. nov., sp. nov. a new member of the family Verrucomicrobiaceae.</title>
        <authorList>
            <person name="Szuroczki S."/>
            <person name="Abbaszade G."/>
            <person name="Szabo A."/>
            <person name="Felfoldi T."/>
            <person name="Schumann P."/>
            <person name="Boka K."/>
            <person name="Keki Z."/>
            <person name="Toumi M."/>
            <person name="Toth E."/>
        </authorList>
    </citation>
    <scope>NUCLEOTIDE SEQUENCE [LARGE SCALE GENOMIC DNA]</scope>
    <source>
        <strain evidence="8 9">MG-N-17</strain>
    </source>
</reference>
<evidence type="ECO:0000313" key="9">
    <source>
        <dbReference type="Proteomes" id="UP000306196"/>
    </source>
</evidence>
<feature type="coiled-coil region" evidence="5">
    <location>
        <begin position="34"/>
        <end position="92"/>
    </location>
</feature>
<dbReference type="EMBL" id="VAUV01000013">
    <property type="protein sequence ID" value="TLD69457.1"/>
    <property type="molecule type" value="Genomic_DNA"/>
</dbReference>
<dbReference type="InterPro" id="IPR006664">
    <property type="entry name" value="OMP_bac"/>
</dbReference>
<evidence type="ECO:0000256" key="3">
    <source>
        <dbReference type="ARBA" id="ARBA00023237"/>
    </source>
</evidence>